<accession>A0A1J5P6Z9</accession>
<comment type="caution">
    <text evidence="1">The sequence shown here is derived from an EMBL/GenBank/DDBJ whole genome shotgun (WGS) entry which is preliminary data.</text>
</comment>
<evidence type="ECO:0000313" key="1">
    <source>
        <dbReference type="EMBL" id="OIQ63220.1"/>
    </source>
</evidence>
<sequence>MCSRATDTAIEDAIRNLEPHSKIETIIARFVKRADRFPPQPFEADEELTPLDTVKALTIASYRYRNCLKHQIGRAITGATAYAEFRENLILELQPLADGGWLLTGVHAHSNGLVDPDDEKAAKEKCASLGVSHILTEGINNDGWNAVARITNRWDWAVR</sequence>
<reference evidence="1" key="1">
    <citation type="submission" date="2016-10" db="EMBL/GenBank/DDBJ databases">
        <title>Sequence of Gallionella enrichment culture.</title>
        <authorList>
            <person name="Poehlein A."/>
            <person name="Muehling M."/>
            <person name="Daniel R."/>
        </authorList>
    </citation>
    <scope>NUCLEOTIDE SEQUENCE</scope>
</reference>
<dbReference type="AlphaFoldDB" id="A0A1J5P6Z9"/>
<proteinExistence type="predicted"/>
<organism evidence="1">
    <name type="scientific">mine drainage metagenome</name>
    <dbReference type="NCBI Taxonomy" id="410659"/>
    <lineage>
        <taxon>unclassified sequences</taxon>
        <taxon>metagenomes</taxon>
        <taxon>ecological metagenomes</taxon>
    </lineage>
</organism>
<protein>
    <submittedName>
        <fullName evidence="1">Uncharacterized protein</fullName>
    </submittedName>
</protein>
<dbReference type="EMBL" id="MLJW01009195">
    <property type="protein sequence ID" value="OIQ63220.1"/>
    <property type="molecule type" value="Genomic_DNA"/>
</dbReference>
<name>A0A1J5P6Z9_9ZZZZ</name>
<gene>
    <name evidence="1" type="ORF">GALL_552390</name>
</gene>